<name>A0ABS5Z3V1_9ACTN</name>
<accession>A0ABS5Z3V1</accession>
<keyword evidence="2" id="KW-1185">Reference proteome</keyword>
<comment type="caution">
    <text evidence="1">The sequence shown here is derived from an EMBL/GenBank/DDBJ whole genome shotgun (WGS) entry which is preliminary data.</text>
</comment>
<protein>
    <recommendedName>
        <fullName evidence="3">Gp5/Type VI secretion system Vgr protein OB-fold domain-containing protein</fullName>
    </recommendedName>
</protein>
<dbReference type="EMBL" id="JAHKKG010000018">
    <property type="protein sequence ID" value="MBU2670216.1"/>
    <property type="molecule type" value="Genomic_DNA"/>
</dbReference>
<evidence type="ECO:0008006" key="3">
    <source>
        <dbReference type="Google" id="ProtNLM"/>
    </source>
</evidence>
<sequence>MGFVIWFQVSIEGAGLGGLLPLRISNDVFGGEYVLDADITVDLISGAAASTFTVVLTSLPADVVDTLKTRHAKAVAGGEPAGITIGLGYFDDPAGRADPLLRGVLTSIRTSVGRNGDLITTLRGLELAGYKLLKASVAAGEAGDHPLTEAVRSIAAAAGDLRFSAAGLPTVKDFSLHAGDGLQALREVAQAAEAPLVIGNEMIRIGPVVGTGEALHFTADDNIVELDHVQEDPQDLFQRAARSEPRTAVEVGVLGDPRIRPGMPVILEPGDPRDAPAGTLRVEQAHHVFDHKQGYTCRVGLVVAEAGRPASRTTGADGVADRIRDVAESVRTGNPAIDVGEVAAYHDKHLADLRYGQTPKAATVAPSVETPVDDTPQLHNRPMSSPFAFHRCGLVVPVLPGMRALLAHNRGLVNDAVVAGFLWPEKPTRYQPPKNKPGDWWLCLPTELDGKGLPTGKGVGDLTDATGRRVMQAKGLRITVGAKLLPEVGDRPDLPEDGELVIEHSSGTKVTVDKDGAVVVDSGGKTVTLKSGSATITLDDGKITLSGSKVEVS</sequence>
<gene>
    <name evidence="1" type="ORF">KOI35_42620</name>
</gene>
<dbReference type="Proteomes" id="UP001519654">
    <property type="component" value="Unassembled WGS sequence"/>
</dbReference>
<evidence type="ECO:0000313" key="1">
    <source>
        <dbReference type="EMBL" id="MBU2670216.1"/>
    </source>
</evidence>
<proteinExistence type="predicted"/>
<organism evidence="1 2">
    <name type="scientific">Paractinoplanes bogorensis</name>
    <dbReference type="NCBI Taxonomy" id="1610840"/>
    <lineage>
        <taxon>Bacteria</taxon>
        <taxon>Bacillati</taxon>
        <taxon>Actinomycetota</taxon>
        <taxon>Actinomycetes</taxon>
        <taxon>Micromonosporales</taxon>
        <taxon>Micromonosporaceae</taxon>
        <taxon>Paractinoplanes</taxon>
    </lineage>
</organism>
<evidence type="ECO:0000313" key="2">
    <source>
        <dbReference type="Proteomes" id="UP001519654"/>
    </source>
</evidence>
<reference evidence="1 2" key="1">
    <citation type="submission" date="2021-06" db="EMBL/GenBank/DDBJ databases">
        <title>Actinoplanes lichenicola sp. nov., and Actinoplanes ovalisporus sp. nov., isolated from lichen in Thailand.</title>
        <authorList>
            <person name="Saeng-In P."/>
            <person name="Kanchanasin P."/>
            <person name="Yuki M."/>
            <person name="Kudo T."/>
            <person name="Ohkuma M."/>
            <person name="Phongsopitanun W."/>
            <person name="Tanasupawat S."/>
        </authorList>
    </citation>
    <scope>NUCLEOTIDE SEQUENCE [LARGE SCALE GENOMIC DNA]</scope>
    <source>
        <strain evidence="1 2">NBRC 110975</strain>
    </source>
</reference>
<dbReference type="RefSeq" id="WP_215795440.1">
    <property type="nucleotide sequence ID" value="NZ_JAHKKG010000018.1"/>
</dbReference>